<feature type="region of interest" description="Disordered" evidence="1">
    <location>
        <begin position="1"/>
        <end position="60"/>
    </location>
</feature>
<protein>
    <submittedName>
        <fullName evidence="2">Uncharacterized protein</fullName>
    </submittedName>
</protein>
<dbReference type="KEGG" id="cpm:G5S_0729"/>
<keyword evidence="3" id="KW-1185">Reference proteome</keyword>
<feature type="compositionally biased region" description="Polar residues" evidence="1">
    <location>
        <begin position="1"/>
        <end position="15"/>
    </location>
</feature>
<feature type="compositionally biased region" description="Gly residues" evidence="1">
    <location>
        <begin position="50"/>
        <end position="60"/>
    </location>
</feature>
<accession>A0AA34RDM6</accession>
<evidence type="ECO:0000313" key="3">
    <source>
        <dbReference type="Proteomes" id="UP000008305"/>
    </source>
</evidence>
<dbReference type="Proteomes" id="UP000008305">
    <property type="component" value="Chromosome"/>
</dbReference>
<feature type="compositionally biased region" description="Polar residues" evidence="1">
    <location>
        <begin position="77"/>
        <end position="89"/>
    </location>
</feature>
<sequence>MTTPTSSIASGSDNPAFSLEGDSLTITTTTSTTTSISPIQRIITQSSTSGSGGIPATSGGGGLSLEDVKKLLDLAKQSSQVQQPSSGTRGTSDSSMGGITSSGILGGTHDLSSLLGALGNKDTKDQLSAVLSTLNGKENSTLAAAVNSMSELGKAISNLLSATNLQETSAAATNTALSLAQLIYLAATSETARKSGQFCHRECGPSCIGNCGCPGCGCSKGECGCGWFGRCFCNWWGLICGVDRTSQTLQTELERLEKVYGKSVLLMALSHLNMDVVGILAGSAAVSLPPIEEIEEACRKASTNFVNILQQQTADMWCAAAARFSSITEDNFWKGCIVKALAYPTEKMNEELLGNKVCVISTGVGGKVCSNYNISCMAESMHGLKIVCQEKVTSLGILQIAEMIELVSKVLWIATDEGNRPISISTEKLMSLVAVVLARSNLSFASRDGTAEESKIFDKTMVKELFEADMRGKDRQGEKQPFQISRRFVQLAEKCFGKALQKQEILQDSRNVRERDALILSMSNRWFLAAGIRSPQTIIQQPSAINASTEVLEEGLTADSEIVEIIT</sequence>
<organism evidence="2 3">
    <name type="scientific">Chlamydia pecorum (strain ATCC VR-628 / DSM 29919 / E58)</name>
    <name type="common">Chlamydophila pecorum</name>
    <dbReference type="NCBI Taxonomy" id="331635"/>
    <lineage>
        <taxon>Bacteria</taxon>
        <taxon>Pseudomonadati</taxon>
        <taxon>Chlamydiota</taxon>
        <taxon>Chlamydiia</taxon>
        <taxon>Chlamydiales</taxon>
        <taxon>Chlamydiaceae</taxon>
        <taxon>Chlamydia/Chlamydophila group</taxon>
        <taxon>Chlamydia</taxon>
    </lineage>
</organism>
<reference evidence="2 3" key="1">
    <citation type="journal article" date="2011" name="J. Bacteriol.">
        <title>Genome sequence of the obligate intracellular animal pathogen Chlamydia pecorum E58.</title>
        <authorList>
            <person name="Mojica S."/>
            <person name="Huot Creasy H."/>
            <person name="Daugherty S."/>
            <person name="Read T.D."/>
            <person name="Kim T."/>
            <person name="Kaltenboeck B."/>
            <person name="Bavoil P."/>
            <person name="Myers G.S."/>
        </authorList>
    </citation>
    <scope>NUCLEOTIDE SEQUENCE [LARGE SCALE GENOMIC DNA]</scope>
    <source>
        <strain evidence="2 3">E58</strain>
    </source>
</reference>
<gene>
    <name evidence="2" type="ordered locus">G5S_0729</name>
</gene>
<dbReference type="RefSeq" id="WP_013712758.1">
    <property type="nucleotide sequence ID" value="NC_015408.1"/>
</dbReference>
<dbReference type="EMBL" id="CP002608">
    <property type="protein sequence ID" value="AEB41680.1"/>
    <property type="molecule type" value="Genomic_DNA"/>
</dbReference>
<proteinExistence type="predicted"/>
<name>A0AA34RDM6_CHLPE</name>
<dbReference type="AlphaFoldDB" id="A0AA34RDM6"/>
<feature type="region of interest" description="Disordered" evidence="1">
    <location>
        <begin position="77"/>
        <end position="102"/>
    </location>
</feature>
<feature type="compositionally biased region" description="Low complexity" evidence="1">
    <location>
        <begin position="25"/>
        <end position="49"/>
    </location>
</feature>
<evidence type="ECO:0000313" key="2">
    <source>
        <dbReference type="EMBL" id="AEB41680.1"/>
    </source>
</evidence>
<evidence type="ECO:0000256" key="1">
    <source>
        <dbReference type="SAM" id="MobiDB-lite"/>
    </source>
</evidence>
<feature type="compositionally biased region" description="Low complexity" evidence="1">
    <location>
        <begin position="90"/>
        <end position="102"/>
    </location>
</feature>